<proteinExistence type="predicted"/>
<dbReference type="Proteomes" id="UP000185490">
    <property type="component" value="Chromosome"/>
</dbReference>
<dbReference type="EMBL" id="CP007389">
    <property type="protein sequence ID" value="APT74059.1"/>
    <property type="molecule type" value="Genomic_DNA"/>
</dbReference>
<dbReference type="RefSeq" id="WP_012057312.1">
    <property type="nucleotide sequence ID" value="NZ_CP007389.1"/>
</dbReference>
<reference evidence="1 2" key="1">
    <citation type="submission" date="2014-02" db="EMBL/GenBank/DDBJ databases">
        <title>Diversity of Thermotogales isolates from hydrothermal vents.</title>
        <authorList>
            <person name="Haverkamp T.H.A."/>
            <person name="Lossouarn J."/>
            <person name="Geslin C."/>
            <person name="Nesbo C.L."/>
        </authorList>
    </citation>
    <scope>NUCLEOTIDE SEQUENCE [LARGE SCALE GENOMIC DNA]</scope>
    <source>
        <strain evidence="1 2">431</strain>
    </source>
</reference>
<evidence type="ECO:0008006" key="3">
    <source>
        <dbReference type="Google" id="ProtNLM"/>
    </source>
</evidence>
<dbReference type="Pfam" id="PF09954">
    <property type="entry name" value="DUF2188"/>
    <property type="match status" value="1"/>
</dbReference>
<keyword evidence="2" id="KW-1185">Reference proteome</keyword>
<gene>
    <name evidence="1" type="ORF">BW47_05835</name>
</gene>
<protein>
    <recommendedName>
        <fullName evidence="3">DUF2188 domain-containing protein</fullName>
    </recommendedName>
</protein>
<accession>A0ABN4UVL5</accession>
<evidence type="ECO:0000313" key="1">
    <source>
        <dbReference type="EMBL" id="APT74059.1"/>
    </source>
</evidence>
<organism evidence="1 2">
    <name type="scientific">Thermosipho melanesiensis</name>
    <dbReference type="NCBI Taxonomy" id="46541"/>
    <lineage>
        <taxon>Bacteria</taxon>
        <taxon>Thermotogati</taxon>
        <taxon>Thermotogota</taxon>
        <taxon>Thermotogae</taxon>
        <taxon>Thermotogales</taxon>
        <taxon>Fervidobacteriaceae</taxon>
        <taxon>Thermosipho</taxon>
    </lineage>
</organism>
<name>A0ABN4UVL5_9BACT</name>
<evidence type="ECO:0000313" key="2">
    <source>
        <dbReference type="Proteomes" id="UP000185490"/>
    </source>
</evidence>
<dbReference type="InterPro" id="IPR018691">
    <property type="entry name" value="DUF2188"/>
</dbReference>
<sequence>MRKRYFVEWNSNNQKWQLKQEKGSKAIKNFDTKAKAIIYSRNVAKNNAPSQLVIKKKNGKIEKEWTYGNDPYPPKG</sequence>